<keyword evidence="1" id="KW-0812">Transmembrane</keyword>
<feature type="transmembrane region" description="Helical" evidence="1">
    <location>
        <begin position="349"/>
        <end position="376"/>
    </location>
</feature>
<protein>
    <submittedName>
        <fullName evidence="2">Predicted protein</fullName>
    </submittedName>
</protein>
<dbReference type="InterPro" id="IPR036305">
    <property type="entry name" value="RGS_sf"/>
</dbReference>
<keyword evidence="3" id="KW-1185">Reference proteome</keyword>
<evidence type="ECO:0000256" key="1">
    <source>
        <dbReference type="SAM" id="Phobius"/>
    </source>
</evidence>
<dbReference type="Proteomes" id="UP000006671">
    <property type="component" value="Unassembled WGS sequence"/>
</dbReference>
<dbReference type="SUPFAM" id="SSF48097">
    <property type="entry name" value="Regulator of G-protein signaling, RGS"/>
    <property type="match status" value="1"/>
</dbReference>
<feature type="transmembrane region" description="Helical" evidence="1">
    <location>
        <begin position="242"/>
        <end position="261"/>
    </location>
</feature>
<dbReference type="InterPro" id="IPR044926">
    <property type="entry name" value="RGS_subdomain_2"/>
</dbReference>
<dbReference type="VEuPathDB" id="AmoebaDB:NAEGRDRAFT_74835"/>
<dbReference type="GeneID" id="8861067"/>
<feature type="transmembrane region" description="Helical" evidence="1">
    <location>
        <begin position="396"/>
        <end position="414"/>
    </location>
</feature>
<feature type="transmembrane region" description="Helical" evidence="1">
    <location>
        <begin position="471"/>
        <end position="490"/>
    </location>
</feature>
<evidence type="ECO:0000313" key="3">
    <source>
        <dbReference type="Proteomes" id="UP000006671"/>
    </source>
</evidence>
<organism evidence="3">
    <name type="scientific">Naegleria gruberi</name>
    <name type="common">Amoeba</name>
    <dbReference type="NCBI Taxonomy" id="5762"/>
    <lineage>
        <taxon>Eukaryota</taxon>
        <taxon>Discoba</taxon>
        <taxon>Heterolobosea</taxon>
        <taxon>Tetramitia</taxon>
        <taxon>Eutetramitia</taxon>
        <taxon>Vahlkampfiidae</taxon>
        <taxon>Naegleria</taxon>
    </lineage>
</organism>
<keyword evidence="1" id="KW-1133">Transmembrane helix</keyword>
<dbReference type="AlphaFoldDB" id="D2W0F0"/>
<feature type="transmembrane region" description="Helical" evidence="1">
    <location>
        <begin position="273"/>
        <end position="299"/>
    </location>
</feature>
<gene>
    <name evidence="2" type="ORF">NAEGRDRAFT_74835</name>
</gene>
<accession>D2W0F0</accession>
<dbReference type="KEGG" id="ngr:NAEGRDRAFT_74835"/>
<dbReference type="InParanoid" id="D2W0F0"/>
<name>D2W0F0_NAEGR</name>
<reference evidence="2 3" key="1">
    <citation type="journal article" date="2010" name="Cell">
        <title>The genome of Naegleria gruberi illuminates early eukaryotic versatility.</title>
        <authorList>
            <person name="Fritz-Laylin L.K."/>
            <person name="Prochnik S.E."/>
            <person name="Ginger M.L."/>
            <person name="Dacks J.B."/>
            <person name="Carpenter M.L."/>
            <person name="Field M.C."/>
            <person name="Kuo A."/>
            <person name="Paredez A."/>
            <person name="Chapman J."/>
            <person name="Pham J."/>
            <person name="Shu S."/>
            <person name="Neupane R."/>
            <person name="Cipriano M."/>
            <person name="Mancuso J."/>
            <person name="Tu H."/>
            <person name="Salamov A."/>
            <person name="Lindquist E."/>
            <person name="Shapiro H."/>
            <person name="Lucas S."/>
            <person name="Grigoriev I.V."/>
            <person name="Cande W.Z."/>
            <person name="Fulton C."/>
            <person name="Rokhsar D.S."/>
            <person name="Dawson S.C."/>
        </authorList>
    </citation>
    <scope>NUCLEOTIDE SEQUENCE [LARGE SCALE GENOMIC DNA]</scope>
    <source>
        <strain evidence="2 3">NEG-M</strain>
    </source>
</reference>
<feature type="transmembrane region" description="Helical" evidence="1">
    <location>
        <begin position="305"/>
        <end position="329"/>
    </location>
</feature>
<keyword evidence="1" id="KW-0472">Membrane</keyword>
<sequence>MLLSYMNTTDRTIRNSAPLQFGMERSLTQLVETYFYYQNISSYSISFISFAPLICRTRNPFEILSGIITSESSFAEQVRCYRDRVNTQESTRYINSRDFIPIPLFPNKVIIGRNVSTSSEISQYSESDLNSLEVSILPLTLDYEKSGCKSNPQKFDALRISLTRGISNFTNFDLEWMKNVAGVKELNYDRSLYEYLFQRFVNRNNLQNLTNSIEISQSLLSSDCYYCNFGSFGDPRETLTDLWIIPIAVLTLVYFILLFATKSYSKPYLQRRLVVPYLLPICNLLFEALSVDSLLVLVYNCEPKYLLISVFFGIIMIFLYMITVIRFYYLRNLYKIVSDSKFYKVHKYLTSTSFGIGFTLIMSALLTIIFMVPVFATLSFETNIIYISQNVTNASYVVIGSAFALAASVVDAILNRKKISKNGILYYLFADDPLYVRIDLFLTGIIIIIILLTIVFQLFELLYLVGVVRTLVTIMALMISGGTAIIAEMIRRFVYRNRKITENDSDLEKHLSQSSDFFELFQEYASKEFSLENIMFFDIIHEIKTEYVTVETMKHIEENFMRNYSKYEVNISFSSRRKFYELFDTMEFKVDKMEVSSSEMNLLSGRASMKLSTSDMSQLSITESKKSSNITLKQLKDAVYMDIIGNMKDTYGRLQLTPQFAKWESVYNLQNKAAII</sequence>
<evidence type="ECO:0000313" key="2">
    <source>
        <dbReference type="EMBL" id="EFC37420.1"/>
    </source>
</evidence>
<feature type="transmembrane region" description="Helical" evidence="1">
    <location>
        <begin position="434"/>
        <end position="459"/>
    </location>
</feature>
<dbReference type="RefSeq" id="XP_002670164.1">
    <property type="nucleotide sequence ID" value="XM_002670118.1"/>
</dbReference>
<dbReference type="EMBL" id="GG738918">
    <property type="protein sequence ID" value="EFC37420.1"/>
    <property type="molecule type" value="Genomic_DNA"/>
</dbReference>
<dbReference type="Gene3D" id="1.10.167.10">
    <property type="entry name" value="Regulator of G-protein Signalling 4, domain 2"/>
    <property type="match status" value="1"/>
</dbReference>
<proteinExistence type="predicted"/>